<dbReference type="SMART" id="SM01205">
    <property type="entry name" value="FKS1_dom1"/>
    <property type="match status" value="1"/>
</dbReference>
<evidence type="ECO:0000256" key="1">
    <source>
        <dbReference type="SAM" id="Phobius"/>
    </source>
</evidence>
<dbReference type="AlphaFoldDB" id="A0A317YEV5"/>
<dbReference type="Proteomes" id="UP000251960">
    <property type="component" value="Chromosome 1"/>
</dbReference>
<feature type="transmembrane region" description="Helical" evidence="1">
    <location>
        <begin position="239"/>
        <end position="256"/>
    </location>
</feature>
<accession>A0A317YEV5</accession>
<dbReference type="InterPro" id="IPR026899">
    <property type="entry name" value="FKS1-like_dom1"/>
</dbReference>
<organism evidence="3">
    <name type="scientific">Zea mays</name>
    <name type="common">Maize</name>
    <dbReference type="NCBI Taxonomy" id="4577"/>
    <lineage>
        <taxon>Eukaryota</taxon>
        <taxon>Viridiplantae</taxon>
        <taxon>Streptophyta</taxon>
        <taxon>Embryophyta</taxon>
        <taxon>Tracheophyta</taxon>
        <taxon>Spermatophyta</taxon>
        <taxon>Magnoliopsida</taxon>
        <taxon>Liliopsida</taxon>
        <taxon>Poales</taxon>
        <taxon>Poaceae</taxon>
        <taxon>PACMAD clade</taxon>
        <taxon>Panicoideae</taxon>
        <taxon>Andropogonodae</taxon>
        <taxon>Andropogoneae</taxon>
        <taxon>Tripsacinae</taxon>
        <taxon>Zea</taxon>
    </lineage>
</organism>
<feature type="transmembrane region" description="Helical" evidence="1">
    <location>
        <begin position="130"/>
        <end position="153"/>
    </location>
</feature>
<evidence type="ECO:0000313" key="3">
    <source>
        <dbReference type="EMBL" id="PWZ57100.1"/>
    </source>
</evidence>
<dbReference type="PANTHER" id="PTHR12741:SF90">
    <property type="entry name" value="1,3-BETA-GLUCAN SYNTHASE"/>
    <property type="match status" value="1"/>
</dbReference>
<name>A0A317YEV5_MAIZE</name>
<feature type="domain" description="1,3-beta-glucan synthase component FKS1-like" evidence="2">
    <location>
        <begin position="1"/>
        <end position="74"/>
    </location>
</feature>
<dbReference type="Pfam" id="PF13962">
    <property type="entry name" value="PGG"/>
    <property type="match status" value="1"/>
</dbReference>
<reference evidence="3" key="1">
    <citation type="journal article" date="2018" name="Nat. Genet.">
        <title>Extensive intraspecific gene order and gene structural variations between Mo17 and other maize genomes.</title>
        <authorList>
            <person name="Sun S."/>
            <person name="Zhou Y."/>
            <person name="Chen J."/>
            <person name="Shi J."/>
            <person name="Zhao H."/>
            <person name="Zhao H."/>
            <person name="Song W."/>
            <person name="Zhang M."/>
            <person name="Cui Y."/>
            <person name="Dong X."/>
            <person name="Liu H."/>
            <person name="Ma X."/>
            <person name="Jiao Y."/>
            <person name="Wang B."/>
            <person name="Wei X."/>
            <person name="Stein J.C."/>
            <person name="Glaubitz J.C."/>
            <person name="Lu F."/>
            <person name="Yu G."/>
            <person name="Liang C."/>
            <person name="Fengler K."/>
            <person name="Li B."/>
            <person name="Rafalski A."/>
            <person name="Schnable P.S."/>
            <person name="Ware D.H."/>
            <person name="Buckler E.S."/>
            <person name="Lai J."/>
        </authorList>
    </citation>
    <scope>NUCLEOTIDE SEQUENCE [LARGE SCALE GENOMIC DNA]</scope>
    <source>
        <tissue evidence="3">Seedling</tissue>
    </source>
</reference>
<feature type="transmembrane region" description="Helical" evidence="1">
    <location>
        <begin position="539"/>
        <end position="558"/>
    </location>
</feature>
<evidence type="ECO:0000259" key="2">
    <source>
        <dbReference type="SMART" id="SM01205"/>
    </source>
</evidence>
<sequence>MATELHRILKGFIDTATGRPAVHGENAFLVHVVTPIYDVIRAEAESSRDGKAPHAAWRNCDDINESFDRLWVMLLLYLQAATIVAWEDAKWPWDDLLSSCGSESRTHRVYNQRTDNGQWSSAADSRMRRFLYVAAAFVILEVLAIVLFIVPWVRNTLEKTNWKICYALTWWFQSRSFVGRGLREGTFDNVKYSIFWVLLLAVKFAFSYFLQIRPLVKPKKEIYKLNGIQYTWHEFFGQSNRFAVFVLWLPVVLIYLMDIQIWYAIFSSLSGAFVRLFAHLGEIRDMKQLRLRFQFFASAMSFNIMPEEQQRLQLRYGFSTSFRKIESNQVEARRFALVWNKIISKFREEDIVSDREIKMSNQTEARVEDLLSRSKWNNNYASTSSVSTRQIFPGASSSVVEPAAPIDKEKLSSQLRELQNSRKMTTSARSMQSFREQLPAFSMREGFLKAVAANQLLRIHCSRYFLAQILQIEGGLSLGIEKDRASTAAMGFVDDSKDLRSLPIQGMLSLPEVERVPILDAGLPTATGIPLVVYGFQHYISMVGSMILIPLVMVPAMGGLTGPSFLYLAPALAIINSQEFFGINDNNSKHIMKHLQGAIIIGGAFQVDKSSGDELHLLLLISAFDGTKDIMEALRNKHTNLANELENSEEVPFPGHLTSKSNVCSFRVVLLELMIGRRSMDKSRSAGYYAPALGFLMFVVGVNSSAKDLIETIKRPDAIAAGYIGQFVKLVTVDDPFITTDYMVSGGSTGSWPGSPSRNVGKIDEASELRRTVSDIKHNVQTQLSENAKTNKRVIGIHKELQKLHREAIQNTINSVTMVATLIASIAFVVIFNLPGQYFQDVNSGGDIGEAQTAMIVSEAVVVETRRTGRTKHLPSRGRALSKQPAAKAFAGAAGGVQRRGNQEGYCC</sequence>
<gene>
    <name evidence="3" type="primary">CALS11_1</name>
    <name evidence="3" type="ORF">Zm00014a_038340</name>
</gene>
<dbReference type="InterPro" id="IPR026961">
    <property type="entry name" value="PGG_dom"/>
</dbReference>
<feature type="transmembrane region" description="Helical" evidence="1">
    <location>
        <begin position="813"/>
        <end position="834"/>
    </location>
</feature>
<feature type="transmembrane region" description="Helical" evidence="1">
    <location>
        <begin position="686"/>
        <end position="706"/>
    </location>
</feature>
<protein>
    <submittedName>
        <fullName evidence="3">Callose synthase 11</fullName>
    </submittedName>
</protein>
<dbReference type="ExpressionAtlas" id="A0A317YEV5">
    <property type="expression patterns" value="baseline and differential"/>
</dbReference>
<proteinExistence type="predicted"/>
<dbReference type="PANTHER" id="PTHR12741">
    <property type="entry name" value="LYST-INTERACTING PROTEIN LIP5 DOPAMINE RESPONSIVE PROTEIN DRG-1"/>
    <property type="match status" value="1"/>
</dbReference>
<keyword evidence="1" id="KW-0472">Membrane</keyword>
<feature type="transmembrane region" description="Helical" evidence="1">
    <location>
        <begin position="192"/>
        <end position="210"/>
    </location>
</feature>
<dbReference type="EMBL" id="NCVQ01000001">
    <property type="protein sequence ID" value="PWZ57100.1"/>
    <property type="molecule type" value="Genomic_DNA"/>
</dbReference>
<dbReference type="Pfam" id="PF14288">
    <property type="entry name" value="FKS1_dom1"/>
    <property type="match status" value="1"/>
</dbReference>
<keyword evidence="1" id="KW-1133">Transmembrane helix</keyword>
<keyword evidence="1" id="KW-0812">Transmembrane</keyword>
<comment type="caution">
    <text evidence="3">The sequence shown here is derived from an EMBL/GenBank/DDBJ whole genome shotgun (WGS) entry which is preliminary data.</text>
</comment>